<evidence type="ECO:0000313" key="4">
    <source>
        <dbReference type="Proteomes" id="UP000770889"/>
    </source>
</evidence>
<dbReference type="PRINTS" id="PR00111">
    <property type="entry name" value="ABHYDROLASE"/>
</dbReference>
<dbReference type="Proteomes" id="UP000770889">
    <property type="component" value="Unassembled WGS sequence"/>
</dbReference>
<organism evidence="3 4">
    <name type="scientific">Candidatus Thiodiazotropha taylori</name>
    <dbReference type="NCBI Taxonomy" id="2792791"/>
    <lineage>
        <taxon>Bacteria</taxon>
        <taxon>Pseudomonadati</taxon>
        <taxon>Pseudomonadota</taxon>
        <taxon>Gammaproteobacteria</taxon>
        <taxon>Chromatiales</taxon>
        <taxon>Sedimenticolaceae</taxon>
        <taxon>Candidatus Thiodiazotropha</taxon>
    </lineage>
</organism>
<sequence>MRNTGVALHFREFGNPETPKLCLLHGLFGSANNWMSVVKYLQQGFHVIAPDLRNHGRSPHHQEMDYGLMADDLLRLFDSLEISSVCLVGHSMGGKVAMWLALQRPERVEKLVVADIAPVTYAHRFDAIFQALAGLRLDEIGSREEADSGLAEWVSDRGVRQYLLQNLLKQRDGWHWRFNLEGLRSAISDMAGFPQVESEIFAGETLFVHGEKSDYVTDAYRERIAQLFPHYRLRMLHGAGHWLYAEQPQLFAQVVRHFIAG</sequence>
<feature type="domain" description="AB hydrolase-1" evidence="2">
    <location>
        <begin position="21"/>
        <end position="247"/>
    </location>
</feature>
<reference evidence="3 4" key="1">
    <citation type="submission" date="2021-05" db="EMBL/GenBank/DDBJ databases">
        <title>Genetic and Functional Diversity in Clade A Lucinid endosymbionts from the Bahamas.</title>
        <authorList>
            <person name="Giani N.M."/>
            <person name="Engel A.S."/>
            <person name="Campbell B.J."/>
        </authorList>
    </citation>
    <scope>NUCLEOTIDE SEQUENCE [LARGE SCALE GENOMIC DNA]</scope>
    <source>
        <strain evidence="3">LUC16012Gg_MoonRockCtena</strain>
    </source>
</reference>
<dbReference type="EMBL" id="JAHHGM010000002">
    <property type="protein sequence ID" value="MBT2987845.1"/>
    <property type="molecule type" value="Genomic_DNA"/>
</dbReference>
<dbReference type="SUPFAM" id="SSF53474">
    <property type="entry name" value="alpha/beta-Hydrolases"/>
    <property type="match status" value="1"/>
</dbReference>
<dbReference type="PANTHER" id="PTHR46118:SF4">
    <property type="entry name" value="PROTEIN ABHD11"/>
    <property type="match status" value="1"/>
</dbReference>
<dbReference type="GO" id="GO:0016787">
    <property type="term" value="F:hydrolase activity"/>
    <property type="evidence" value="ECO:0007669"/>
    <property type="project" value="UniProtKB-KW"/>
</dbReference>
<dbReference type="InterPro" id="IPR029058">
    <property type="entry name" value="AB_hydrolase_fold"/>
</dbReference>
<evidence type="ECO:0000256" key="1">
    <source>
        <dbReference type="ARBA" id="ARBA00022801"/>
    </source>
</evidence>
<dbReference type="PRINTS" id="PR00412">
    <property type="entry name" value="EPOXHYDRLASE"/>
</dbReference>
<dbReference type="Pfam" id="PF00561">
    <property type="entry name" value="Abhydrolase_1"/>
    <property type="match status" value="1"/>
</dbReference>
<evidence type="ECO:0000259" key="2">
    <source>
        <dbReference type="Pfam" id="PF00561"/>
    </source>
</evidence>
<dbReference type="AlphaFoldDB" id="A0A944QTK7"/>
<dbReference type="InterPro" id="IPR000073">
    <property type="entry name" value="AB_hydrolase_1"/>
</dbReference>
<protein>
    <submittedName>
        <fullName evidence="3">Alpha/beta fold hydrolase</fullName>
    </submittedName>
</protein>
<comment type="caution">
    <text evidence="3">The sequence shown here is derived from an EMBL/GenBank/DDBJ whole genome shotgun (WGS) entry which is preliminary data.</text>
</comment>
<dbReference type="InterPro" id="IPR000639">
    <property type="entry name" value="Epox_hydrolase-like"/>
</dbReference>
<proteinExistence type="predicted"/>
<gene>
    <name evidence="3" type="ORF">KME65_02680</name>
</gene>
<keyword evidence="1 3" id="KW-0378">Hydrolase</keyword>
<name>A0A944QTK7_9GAMM</name>
<evidence type="ECO:0000313" key="3">
    <source>
        <dbReference type="EMBL" id="MBT2987845.1"/>
    </source>
</evidence>
<dbReference type="Gene3D" id="3.40.50.1820">
    <property type="entry name" value="alpha/beta hydrolase"/>
    <property type="match status" value="1"/>
</dbReference>
<accession>A0A944QTK7</accession>
<dbReference type="PANTHER" id="PTHR46118">
    <property type="entry name" value="PROTEIN ABHD11"/>
    <property type="match status" value="1"/>
</dbReference>